<dbReference type="SMART" id="SM00226">
    <property type="entry name" value="LMWPc"/>
    <property type="match status" value="1"/>
</dbReference>
<dbReference type="SUPFAM" id="SSF52788">
    <property type="entry name" value="Phosphotyrosine protein phosphatases I"/>
    <property type="match status" value="1"/>
</dbReference>
<dbReference type="RefSeq" id="WP_379479362.1">
    <property type="nucleotide sequence ID" value="NZ_JBHLTL010000001.1"/>
</dbReference>
<evidence type="ECO:0000313" key="3">
    <source>
        <dbReference type="Proteomes" id="UP001589943"/>
    </source>
</evidence>
<dbReference type="Pfam" id="PF01451">
    <property type="entry name" value="LMWPc"/>
    <property type="match status" value="1"/>
</dbReference>
<dbReference type="Gene3D" id="3.40.50.2300">
    <property type="match status" value="1"/>
</dbReference>
<comment type="caution">
    <text evidence="2">The sequence shown here is derived from an EMBL/GenBank/DDBJ whole genome shotgun (WGS) entry which is preliminary data.</text>
</comment>
<evidence type="ECO:0000313" key="2">
    <source>
        <dbReference type="EMBL" id="MFC0587838.1"/>
    </source>
</evidence>
<gene>
    <name evidence="2" type="ORF">ACFFF7_00260</name>
</gene>
<accession>A0ABV6PDD8</accession>
<sequence>MSNTLFSLTRRAVAIGGLAALAGCVTAPRRTRAPLVLFVCEHGTVKSPIAREHLRRIAAQRGQRVRTMSRGINPSDDVSPKLAAALAQDGIDPRREPLLRLTMADLAAADVVVTFQALPSAFDRSRIQDLRDWSDIPGMNDDYWLARGRLMPRIEALLDDVATSRQFAR</sequence>
<name>A0ABV6PDD8_9SPHN</name>
<dbReference type="EMBL" id="JBHLTL010000001">
    <property type="protein sequence ID" value="MFC0587838.1"/>
    <property type="molecule type" value="Genomic_DNA"/>
</dbReference>
<keyword evidence="3" id="KW-1185">Reference proteome</keyword>
<dbReference type="InterPro" id="IPR023485">
    <property type="entry name" value="Ptyr_pPase"/>
</dbReference>
<dbReference type="InterPro" id="IPR036196">
    <property type="entry name" value="Ptyr_pPase_sf"/>
</dbReference>
<evidence type="ECO:0000259" key="1">
    <source>
        <dbReference type="SMART" id="SM00226"/>
    </source>
</evidence>
<proteinExistence type="predicted"/>
<protein>
    <recommendedName>
        <fullName evidence="1">Phosphotyrosine protein phosphatase I domain-containing protein</fullName>
    </recommendedName>
</protein>
<organism evidence="2 3">
    <name type="scientific">Novosphingobium aquiterrae</name>
    <dbReference type="NCBI Taxonomy" id="624388"/>
    <lineage>
        <taxon>Bacteria</taxon>
        <taxon>Pseudomonadati</taxon>
        <taxon>Pseudomonadota</taxon>
        <taxon>Alphaproteobacteria</taxon>
        <taxon>Sphingomonadales</taxon>
        <taxon>Sphingomonadaceae</taxon>
        <taxon>Novosphingobium</taxon>
    </lineage>
</organism>
<reference evidence="2 3" key="1">
    <citation type="submission" date="2024-09" db="EMBL/GenBank/DDBJ databases">
        <authorList>
            <person name="Sun Q."/>
            <person name="Mori K."/>
        </authorList>
    </citation>
    <scope>NUCLEOTIDE SEQUENCE [LARGE SCALE GENOMIC DNA]</scope>
    <source>
        <strain evidence="2 3">NCAIM B.02537</strain>
    </source>
</reference>
<dbReference type="Proteomes" id="UP001589943">
    <property type="component" value="Unassembled WGS sequence"/>
</dbReference>
<feature type="domain" description="Phosphotyrosine protein phosphatase I" evidence="1">
    <location>
        <begin position="34"/>
        <end position="160"/>
    </location>
</feature>